<dbReference type="SUPFAM" id="SSF54913">
    <property type="entry name" value="GlnB-like"/>
    <property type="match status" value="1"/>
</dbReference>
<dbReference type="GO" id="GO:0005507">
    <property type="term" value="F:copper ion binding"/>
    <property type="evidence" value="ECO:0007669"/>
    <property type="project" value="TreeGrafter"/>
</dbReference>
<dbReference type="InterPro" id="IPR004323">
    <property type="entry name" value="Ion_tolerance_CutA"/>
</dbReference>
<keyword evidence="3" id="KW-1185">Reference proteome</keyword>
<dbReference type="PANTHER" id="PTHR23419">
    <property type="entry name" value="DIVALENT CATION TOLERANCE CUTA-RELATED"/>
    <property type="match status" value="1"/>
</dbReference>
<proteinExistence type="inferred from homology"/>
<evidence type="ECO:0000313" key="3">
    <source>
        <dbReference type="Proteomes" id="UP000287247"/>
    </source>
</evidence>
<accession>A0A401IKU0</accession>
<name>A0A401IKU0_APHSA</name>
<comment type="caution">
    <text evidence="2">The sequence shown here is derived from an EMBL/GenBank/DDBJ whole genome shotgun (WGS) entry which is preliminary data.</text>
</comment>
<dbReference type="GO" id="GO:0010038">
    <property type="term" value="P:response to metal ion"/>
    <property type="evidence" value="ECO:0007669"/>
    <property type="project" value="InterPro"/>
</dbReference>
<dbReference type="RefSeq" id="WP_227873556.1">
    <property type="nucleotide sequence ID" value="NZ_BDQK01000014.1"/>
</dbReference>
<dbReference type="EMBL" id="BDQK01000014">
    <property type="protein sequence ID" value="GBF81861.1"/>
    <property type="molecule type" value="Genomic_DNA"/>
</dbReference>
<evidence type="ECO:0000313" key="2">
    <source>
        <dbReference type="EMBL" id="GBF81861.1"/>
    </source>
</evidence>
<dbReference type="InterPro" id="IPR015867">
    <property type="entry name" value="N-reg_PII/ATP_PRibTrfase_C"/>
</dbReference>
<evidence type="ECO:0000256" key="1">
    <source>
        <dbReference type="ARBA" id="ARBA00010169"/>
    </source>
</evidence>
<dbReference type="Pfam" id="PF03091">
    <property type="entry name" value="CutA1"/>
    <property type="match status" value="1"/>
</dbReference>
<reference evidence="3" key="1">
    <citation type="submission" date="2017-05" db="EMBL/GenBank/DDBJ databases">
        <title>Physiological properties and genetic analysis related to exopolysaccharide production of fresh-water unicellular cyanobacterium Aphanothece sacrum, Suizenji Nori, that has been cultured as a food source in Japan.</title>
        <authorList>
            <person name="Kanesaki Y."/>
            <person name="Yoshikawa S."/>
            <person name="Ohki K."/>
        </authorList>
    </citation>
    <scope>NUCLEOTIDE SEQUENCE [LARGE SCALE GENOMIC DNA]</scope>
    <source>
        <strain evidence="3">FPU1</strain>
    </source>
</reference>
<gene>
    <name evidence="2" type="ORF">AsFPU1_3283</name>
</gene>
<dbReference type="InterPro" id="IPR011322">
    <property type="entry name" value="N-reg_PII-like_a/b"/>
</dbReference>
<dbReference type="AlphaFoldDB" id="A0A401IKU0"/>
<dbReference type="PANTHER" id="PTHR23419:SF8">
    <property type="entry name" value="FI09726P"/>
    <property type="match status" value="1"/>
</dbReference>
<organism evidence="2 3">
    <name type="scientific">Aphanothece sacrum FPU1</name>
    <dbReference type="NCBI Taxonomy" id="1920663"/>
    <lineage>
        <taxon>Bacteria</taxon>
        <taxon>Bacillati</taxon>
        <taxon>Cyanobacteriota</taxon>
        <taxon>Cyanophyceae</taxon>
        <taxon>Oscillatoriophycideae</taxon>
        <taxon>Chroococcales</taxon>
        <taxon>Aphanothecaceae</taxon>
        <taxon>Aphanothece</taxon>
    </lineage>
</organism>
<dbReference type="Proteomes" id="UP000287247">
    <property type="component" value="Unassembled WGS sequence"/>
</dbReference>
<comment type="similarity">
    <text evidence="1">Belongs to the CutA family.</text>
</comment>
<dbReference type="Gene3D" id="3.30.70.120">
    <property type="match status" value="1"/>
</dbReference>
<sequence>MMSDQYIMVITTTSNKEDAEKITRHLLEKRLAACIQIIDSISSYYWWQDKINCDQEWLCLIKSHQSVYDLLEKTIIEIHPYEVPEIIALPIVSESNNYLKWLGNQLVNPSLF</sequence>
<protein>
    <submittedName>
        <fullName evidence="2">Periplasmic divalent cation tolerance protein CutA</fullName>
    </submittedName>
</protein>